<dbReference type="CDD" id="cd06594">
    <property type="entry name" value="GH31_glucosidase_YihQ"/>
    <property type="match status" value="1"/>
</dbReference>
<sequence>MTDTPDRPRRRLRRAVLLTVPTVLVVAVAAVAVLWARLPEDRLDVVRPGRLEVQKAAQGSYPVGVLTVVVDARGVRVDAPGRAVWQSAPGRAFVTGARGSVSWEDHRGYFWPDVAIDGRLGNQSVQSVETGGSAVRLRGRLSGNGREAAYEMTVSERAGGAVLDVRVTDGGVDAVGLVSGRSGGAAVHGFGEQFSGFDLDGRLLPVVVREQGVGRGVQPLSALANLTNHGAAGTDQTTYAATSTFVTDDLRGLRLDPSTPESHAFAVADLRTRDEVGLNVWSNRVRAQVSAGADPLDLVGQQAAGEMRPPLASWVNGGAVVGLQGGTAAVRREVDALRRSGAKISAVWLQDWTGQRRTSFGDRLWWTWQLDRKRYPDWDRLVGDLAAQGIRTTTYVNPWLVDAKPKGDNGIRNLWEEARQRGYLVKNAGGQPYQLDQGGFDAALVDLTNPAARAWYADVIATQVLTRGVDGFMADFGEGLPYDARLAAGDAATEHNRWPLLWAQTVQDACRRAGKPQCVTWFRSGSLGMSGHTPMFWTGDQLVDYSAQDGLASALHGTLAAGVSGWPLVHSDIGGYTSVNAKVRDYTRPSDLNARWAEYAAFGTMMRTHETNRPADNKQVYDPDQRAAFARMTRLYAALAPYRAGVVQEATITGVPAIRHSWLVYPGTLAARSDDQFFLGGSLLVAPALKGGATSVRVVLPPGRWVHLLTGKTYDGDRALMVPAPVGTPAAFVRADDPALPGLRSAVQRAGLTSTG</sequence>
<proteinExistence type="inferred from homology"/>
<keyword evidence="2 6" id="KW-0326">Glycosidase</keyword>
<dbReference type="InterPro" id="IPR048395">
    <property type="entry name" value="Glyco_hydro_31_C"/>
</dbReference>
<keyword evidence="3" id="KW-0472">Membrane</keyword>
<organism evidence="6 7">
    <name type="scientific">Luteipulveratus flavus</name>
    <dbReference type="NCBI Taxonomy" id="3031728"/>
    <lineage>
        <taxon>Bacteria</taxon>
        <taxon>Bacillati</taxon>
        <taxon>Actinomycetota</taxon>
        <taxon>Actinomycetes</taxon>
        <taxon>Micrococcales</taxon>
        <taxon>Dermacoccaceae</taxon>
        <taxon>Luteipulveratus</taxon>
    </lineage>
</organism>
<evidence type="ECO:0000259" key="4">
    <source>
        <dbReference type="Pfam" id="PF01055"/>
    </source>
</evidence>
<dbReference type="Proteomes" id="UP001528912">
    <property type="component" value="Unassembled WGS sequence"/>
</dbReference>
<accession>A0ABT6C3V0</accession>
<dbReference type="EC" id="3.2.1.20" evidence="6"/>
<dbReference type="SUPFAM" id="SSF51445">
    <property type="entry name" value="(Trans)glycosidases"/>
    <property type="match status" value="1"/>
</dbReference>
<dbReference type="InterPro" id="IPR052990">
    <property type="entry name" value="Sulfoquinovosidase_GH31"/>
</dbReference>
<dbReference type="SUPFAM" id="SSF51011">
    <property type="entry name" value="Glycosyl hydrolase domain"/>
    <property type="match status" value="1"/>
</dbReference>
<dbReference type="InterPro" id="IPR013780">
    <property type="entry name" value="Glyco_hydro_b"/>
</dbReference>
<evidence type="ECO:0000256" key="3">
    <source>
        <dbReference type="SAM" id="Phobius"/>
    </source>
</evidence>
<feature type="domain" description="Glycoside hydrolase family 31 TIM barrel" evidence="4">
    <location>
        <begin position="328"/>
        <end position="642"/>
    </location>
</feature>
<gene>
    <name evidence="6" type="ORF">P4R38_05215</name>
</gene>
<evidence type="ECO:0000256" key="2">
    <source>
        <dbReference type="RuleBase" id="RU361185"/>
    </source>
</evidence>
<protein>
    <submittedName>
        <fullName evidence="6">Alpha-glucosidase</fullName>
        <ecNumber evidence="6">3.2.1.20</ecNumber>
    </submittedName>
</protein>
<dbReference type="NCBIfam" id="NF007746">
    <property type="entry name" value="PRK10426.1"/>
    <property type="match status" value="1"/>
</dbReference>
<feature type="transmembrane region" description="Helical" evidence="3">
    <location>
        <begin position="15"/>
        <end position="36"/>
    </location>
</feature>
<keyword evidence="7" id="KW-1185">Reference proteome</keyword>
<dbReference type="InterPro" id="IPR000322">
    <property type="entry name" value="Glyco_hydro_31_TIM"/>
</dbReference>
<dbReference type="Pfam" id="PF21365">
    <property type="entry name" value="Glyco_hydro_31_3rd"/>
    <property type="match status" value="1"/>
</dbReference>
<keyword evidence="3" id="KW-1133">Transmembrane helix</keyword>
<dbReference type="EMBL" id="JAROAV010000017">
    <property type="protein sequence ID" value="MDF8263643.1"/>
    <property type="molecule type" value="Genomic_DNA"/>
</dbReference>
<dbReference type="Pfam" id="PF01055">
    <property type="entry name" value="Glyco_hydro_31_2nd"/>
    <property type="match status" value="1"/>
</dbReference>
<keyword evidence="2 6" id="KW-0378">Hydrolase</keyword>
<evidence type="ECO:0000256" key="1">
    <source>
        <dbReference type="ARBA" id="ARBA00007806"/>
    </source>
</evidence>
<feature type="domain" description="Glycosyl hydrolase family 31 C-terminal" evidence="5">
    <location>
        <begin position="654"/>
        <end position="735"/>
    </location>
</feature>
<dbReference type="RefSeq" id="WP_277191316.1">
    <property type="nucleotide sequence ID" value="NZ_JAROAV010000017.1"/>
</dbReference>
<dbReference type="GO" id="GO:0004558">
    <property type="term" value="F:alpha-1,4-glucosidase activity"/>
    <property type="evidence" value="ECO:0007669"/>
    <property type="project" value="UniProtKB-EC"/>
</dbReference>
<evidence type="ECO:0000313" key="6">
    <source>
        <dbReference type="EMBL" id="MDF8263643.1"/>
    </source>
</evidence>
<evidence type="ECO:0000313" key="7">
    <source>
        <dbReference type="Proteomes" id="UP001528912"/>
    </source>
</evidence>
<dbReference type="PANTHER" id="PTHR46959">
    <property type="entry name" value="SULFOQUINOVOSIDASE"/>
    <property type="match status" value="1"/>
</dbReference>
<dbReference type="InterPro" id="IPR044112">
    <property type="entry name" value="YihQ_TIM-like"/>
</dbReference>
<dbReference type="InterPro" id="IPR017853">
    <property type="entry name" value="GH"/>
</dbReference>
<comment type="caution">
    <text evidence="6">The sequence shown here is derived from an EMBL/GenBank/DDBJ whole genome shotgun (WGS) entry which is preliminary data.</text>
</comment>
<comment type="similarity">
    <text evidence="1 2">Belongs to the glycosyl hydrolase 31 family.</text>
</comment>
<dbReference type="Gene3D" id="3.20.20.80">
    <property type="entry name" value="Glycosidases"/>
    <property type="match status" value="1"/>
</dbReference>
<dbReference type="Gene3D" id="2.60.40.1180">
    <property type="entry name" value="Golgi alpha-mannosidase II"/>
    <property type="match status" value="1"/>
</dbReference>
<evidence type="ECO:0000259" key="5">
    <source>
        <dbReference type="Pfam" id="PF21365"/>
    </source>
</evidence>
<reference evidence="6 7" key="1">
    <citation type="submission" date="2023-03" db="EMBL/GenBank/DDBJ databases">
        <title>YIM 133296 draft genome.</title>
        <authorList>
            <person name="Xiong L."/>
        </authorList>
    </citation>
    <scope>NUCLEOTIDE SEQUENCE [LARGE SCALE GENOMIC DNA]</scope>
    <source>
        <strain evidence="6 7">YIM 133296</strain>
    </source>
</reference>
<dbReference type="PANTHER" id="PTHR46959:SF2">
    <property type="entry name" value="SULFOQUINOVOSIDASE"/>
    <property type="match status" value="1"/>
</dbReference>
<keyword evidence="3" id="KW-0812">Transmembrane</keyword>
<name>A0ABT6C3V0_9MICO</name>